<organism evidence="2 3">
    <name type="scientific">Psychroserpens ponticola</name>
    <dbReference type="NCBI Taxonomy" id="2932268"/>
    <lineage>
        <taxon>Bacteria</taxon>
        <taxon>Pseudomonadati</taxon>
        <taxon>Bacteroidota</taxon>
        <taxon>Flavobacteriia</taxon>
        <taxon>Flavobacteriales</taxon>
        <taxon>Flavobacteriaceae</taxon>
        <taxon>Psychroserpens</taxon>
    </lineage>
</organism>
<dbReference type="EMBL" id="CP116221">
    <property type="protein sequence ID" value="WCO03632.1"/>
    <property type="molecule type" value="Genomic_DNA"/>
</dbReference>
<keyword evidence="3" id="KW-1185">Reference proteome</keyword>
<feature type="chain" id="PRO_5045268751" evidence="1">
    <location>
        <begin position="20"/>
        <end position="219"/>
    </location>
</feature>
<gene>
    <name evidence="2" type="ORF">MUN68_008995</name>
</gene>
<protein>
    <submittedName>
        <fullName evidence="2">Uncharacterized protein</fullName>
    </submittedName>
</protein>
<evidence type="ECO:0000313" key="3">
    <source>
        <dbReference type="Proteomes" id="UP001202717"/>
    </source>
</evidence>
<evidence type="ECO:0000313" key="2">
    <source>
        <dbReference type="EMBL" id="WCO03632.1"/>
    </source>
</evidence>
<accession>A0ABY7S3S7</accession>
<feature type="signal peptide" evidence="1">
    <location>
        <begin position="1"/>
        <end position="19"/>
    </location>
</feature>
<dbReference type="Proteomes" id="UP001202717">
    <property type="component" value="Chromosome"/>
</dbReference>
<proteinExistence type="predicted"/>
<sequence length="219" mass="25726">MKILILLILMFFSSVKVISQNTDAELFFNDGTSIIGYGMIGDFDRIMFRVSLDDKPDVWTELMVKKIIFYGFEMSIEFQYVKLKPNRPPLLLEVIVDEETKLFSDTKTHYVTQNPNPNPNPNPNYYSNNLNNPKYNPHPINEIFDNEYMNIAYGEYKTSKIYVQKAQDEFPFALTGNFRKKAKDYFSDCEVLVSKIDNGEFRKSTAKEMVYYYNDYCLE</sequence>
<dbReference type="RefSeq" id="WP_249997327.1">
    <property type="nucleotide sequence ID" value="NZ_CP116221.1"/>
</dbReference>
<name>A0ABY7S3S7_9FLAO</name>
<evidence type="ECO:0000256" key="1">
    <source>
        <dbReference type="SAM" id="SignalP"/>
    </source>
</evidence>
<reference evidence="2 3" key="1">
    <citation type="submission" date="2023-01" db="EMBL/GenBank/DDBJ databases">
        <title>Psychroserpens ponticola sp. nov., isolated from seawater.</title>
        <authorList>
            <person name="Kristyanto S."/>
            <person name="Jung J."/>
            <person name="Kim J.M."/>
            <person name="Jeon C.O."/>
        </authorList>
    </citation>
    <scope>NUCLEOTIDE SEQUENCE [LARGE SCALE GENOMIC DNA]</scope>
    <source>
        <strain evidence="2 3">MSW6</strain>
    </source>
</reference>
<keyword evidence="1" id="KW-0732">Signal</keyword>